<feature type="signal peptide" evidence="1">
    <location>
        <begin position="1"/>
        <end position="35"/>
    </location>
</feature>
<comment type="caution">
    <text evidence="2">The sequence shown here is derived from an EMBL/GenBank/DDBJ whole genome shotgun (WGS) entry which is preliminary data.</text>
</comment>
<evidence type="ECO:0000256" key="1">
    <source>
        <dbReference type="SAM" id="SignalP"/>
    </source>
</evidence>
<keyword evidence="1" id="KW-0732">Signal</keyword>
<dbReference type="AlphaFoldDB" id="A0A9P7KUK6"/>
<dbReference type="Proteomes" id="UP000782241">
    <property type="component" value="Unassembled WGS sequence"/>
</dbReference>
<evidence type="ECO:0000313" key="3">
    <source>
        <dbReference type="Proteomes" id="UP000782241"/>
    </source>
</evidence>
<protein>
    <submittedName>
        <fullName evidence="2">Uncharacterized protein</fullName>
    </submittedName>
</protein>
<keyword evidence="3" id="KW-1185">Reference proteome</keyword>
<organism evidence="2 3">
    <name type="scientific">Fusarium avenaceum</name>
    <dbReference type="NCBI Taxonomy" id="40199"/>
    <lineage>
        <taxon>Eukaryota</taxon>
        <taxon>Fungi</taxon>
        <taxon>Dikarya</taxon>
        <taxon>Ascomycota</taxon>
        <taxon>Pezizomycotina</taxon>
        <taxon>Sordariomycetes</taxon>
        <taxon>Hypocreomycetidae</taxon>
        <taxon>Hypocreales</taxon>
        <taxon>Nectriaceae</taxon>
        <taxon>Fusarium</taxon>
        <taxon>Fusarium tricinctum species complex</taxon>
    </lineage>
</organism>
<reference evidence="2" key="1">
    <citation type="submission" date="2021-04" db="EMBL/GenBank/DDBJ databases">
        <title>Draft genome of Fusarium avenaceum strain F156N33, isolated from an atmospheric sample in Virginia.</title>
        <authorList>
            <person name="Yang S."/>
            <person name="Vinatzer B.A."/>
            <person name="Coleman J."/>
        </authorList>
    </citation>
    <scope>NUCLEOTIDE SEQUENCE</scope>
    <source>
        <strain evidence="2">F156N33</strain>
    </source>
</reference>
<feature type="non-terminal residue" evidence="2">
    <location>
        <position position="1"/>
    </location>
</feature>
<proteinExistence type="predicted"/>
<feature type="chain" id="PRO_5040297284" evidence="1">
    <location>
        <begin position="36"/>
        <end position="164"/>
    </location>
</feature>
<evidence type="ECO:0000313" key="2">
    <source>
        <dbReference type="EMBL" id="KAG5659521.1"/>
    </source>
</evidence>
<name>A0A9P7KUK6_9HYPO</name>
<dbReference type="EMBL" id="JAGPUO010000011">
    <property type="protein sequence ID" value="KAG5659521.1"/>
    <property type="molecule type" value="Genomic_DNA"/>
</dbReference>
<accession>A0A9P7KUK6</accession>
<sequence>VTNSINTSIPHISTKFYLIIMKFTSFLGALAAVQAVNAGESVYVVNSRKGNEVSSGFAYYADNKVSPWGRRPDDYTDVTHGSLRVWEGKRTTGRFPSGVTFYVDINADAYQQANGAWVGGGNNGFKQFTCHKTHDRAVVVPTLYTVDGWTVQGIYWCREYVGGK</sequence>
<gene>
    <name evidence="2" type="ORF">KAF25_002080</name>
</gene>